<protein>
    <submittedName>
        <fullName evidence="1">Uncharacterized protein</fullName>
    </submittedName>
</protein>
<proteinExistence type="predicted"/>
<reference evidence="1 3" key="1">
    <citation type="journal article" date="2014" name="Genome Announc.">
        <title>Complete Genome Sequence of the Model Rhizosphere Strain Azospirillum brasilense Az39, Successfully Applied in Agriculture.</title>
        <authorList>
            <person name="Rivera D."/>
            <person name="Revale S."/>
            <person name="Molina R."/>
            <person name="Gualpa J."/>
            <person name="Puente M."/>
            <person name="Maroniche G."/>
            <person name="Paris G."/>
            <person name="Baker D."/>
            <person name="Clavijo B."/>
            <person name="McLay K."/>
            <person name="Spaepen S."/>
            <person name="Perticari A."/>
            <person name="Vazquez M."/>
            <person name="Wisniewski-Dye F."/>
            <person name="Watkins C."/>
            <person name="Martinez-Abarca F."/>
            <person name="Vanderleyden J."/>
            <person name="Cassan F."/>
        </authorList>
    </citation>
    <scope>NUCLEOTIDE SEQUENCE [LARGE SCALE GENOMIC DNA]</scope>
    <source>
        <strain evidence="1 3">Az39</strain>
    </source>
</reference>
<evidence type="ECO:0000313" key="3">
    <source>
        <dbReference type="Proteomes" id="UP000027186"/>
    </source>
</evidence>
<dbReference type="KEGG" id="abq:ABAZ39_12260"/>
<dbReference type="RefSeq" id="WP_051657980.1">
    <property type="nucleotide sequence ID" value="NZ_CP007793.1"/>
</dbReference>
<evidence type="ECO:0000313" key="4">
    <source>
        <dbReference type="Proteomes" id="UP000236268"/>
    </source>
</evidence>
<dbReference type="OrthoDB" id="6086824at2"/>
<evidence type="ECO:0000313" key="1">
    <source>
        <dbReference type="EMBL" id="AIB12748.1"/>
    </source>
</evidence>
<organism evidence="1 3">
    <name type="scientific">Azospirillum argentinense</name>
    <dbReference type="NCBI Taxonomy" id="2970906"/>
    <lineage>
        <taxon>Bacteria</taxon>
        <taxon>Pseudomonadati</taxon>
        <taxon>Pseudomonadota</taxon>
        <taxon>Alphaproteobacteria</taxon>
        <taxon>Rhodospirillales</taxon>
        <taxon>Azospirillaceae</taxon>
        <taxon>Azospirillum</taxon>
    </lineage>
</organism>
<dbReference type="EMBL" id="CP007793">
    <property type="protein sequence ID" value="AIB12748.1"/>
    <property type="molecule type" value="Genomic_DNA"/>
</dbReference>
<name>A0A060DNQ1_9PROT</name>
<dbReference type="Proteomes" id="UP000027186">
    <property type="component" value="Chromosome"/>
</dbReference>
<reference evidence="2 4" key="2">
    <citation type="submission" date="2018-01" db="EMBL/GenBank/DDBJ databases">
        <title>Whole genome sequence of Azospirillum brasilense REC3 isolated from strawberry roots.</title>
        <authorList>
            <person name="Fontana C.A."/>
            <person name="Salazar S.M."/>
            <person name="Bassi D."/>
            <person name="Puglisi E."/>
            <person name="Lovaisa N.C."/>
            <person name="Toffoli L.M."/>
            <person name="Pedraza R."/>
            <person name="Cocconcelli P.S."/>
        </authorList>
    </citation>
    <scope>NUCLEOTIDE SEQUENCE [LARGE SCALE GENOMIC DNA]</scope>
    <source>
        <strain evidence="2 4">REC3</strain>
    </source>
</reference>
<accession>A0A060DNQ1</accession>
<gene>
    <name evidence="1" type="ORF">ABAZ39_12260</name>
    <name evidence="2" type="ORF">C1S70_32050</name>
</gene>
<dbReference type="AlphaFoldDB" id="A0A060DNQ1"/>
<evidence type="ECO:0000313" key="2">
    <source>
        <dbReference type="EMBL" id="PNQ94862.1"/>
    </source>
</evidence>
<dbReference type="EMBL" id="POWG01000074">
    <property type="protein sequence ID" value="PNQ94862.1"/>
    <property type="molecule type" value="Genomic_DNA"/>
</dbReference>
<sequence length="386" mass="43567">MDLDGIAEFLKPRLRLFLSIDLVGSTALKQRGGFPLKEPEQDASLANLGASWFSPIGHFYRDVEKQFFTEWNAYKTRIAPPVNWPANATPELWKSNGDELIYTLEISDPREVYAGVVCWLNTLLHYRAVLAEQKIGLDVKAAAWVAGFPVANSEVIFRYTVQGMPDELGSGMPILLHFYYLNKWYKGGKDREGLIKDFVGPSIDTGFRICGQATARKFAISLEVALLLSMVIPAKDLDDKIVLRYDGKKELKGVLGGRPYPIFWIDTKHDDKLEKLEDSLAPLQVQDTTNVRKFCLEFISKNESHLFQPFIVKAEEPLLKVLPSNYERHLKALNEKWLQEQQRLELELRGTRGEEPQTGDKGIDLDPDGIEDFASGLRVVSPPTGA</sequence>
<dbReference type="Proteomes" id="UP000236268">
    <property type="component" value="Unassembled WGS sequence"/>
</dbReference>
<accession>A0A2K1FQP9</accession>